<dbReference type="InterPro" id="IPR006750">
    <property type="entry name" value="YdcZ"/>
</dbReference>
<feature type="transmembrane region" description="Helical" evidence="1">
    <location>
        <begin position="36"/>
        <end position="55"/>
    </location>
</feature>
<keyword evidence="1" id="KW-0812">Transmembrane</keyword>
<proteinExistence type="predicted"/>
<comment type="caution">
    <text evidence="2">The sequence shown here is derived from an EMBL/GenBank/DDBJ whole genome shotgun (WGS) entry which is preliminary data.</text>
</comment>
<accession>A0A318SF87</accession>
<dbReference type="PANTHER" id="PTHR34821:SF2">
    <property type="entry name" value="INNER MEMBRANE PROTEIN YDCZ"/>
    <property type="match status" value="1"/>
</dbReference>
<keyword evidence="3" id="KW-1185">Reference proteome</keyword>
<organism evidence="2 3">
    <name type="scientific">Deinococcus yavapaiensis KR-236</name>
    <dbReference type="NCBI Taxonomy" id="694435"/>
    <lineage>
        <taxon>Bacteria</taxon>
        <taxon>Thermotogati</taxon>
        <taxon>Deinococcota</taxon>
        <taxon>Deinococci</taxon>
        <taxon>Deinococcales</taxon>
        <taxon>Deinococcaceae</taxon>
        <taxon>Deinococcus</taxon>
    </lineage>
</organism>
<feature type="transmembrane region" description="Helical" evidence="1">
    <location>
        <begin position="67"/>
        <end position="87"/>
    </location>
</feature>
<feature type="transmembrane region" description="Helical" evidence="1">
    <location>
        <begin position="93"/>
        <end position="113"/>
    </location>
</feature>
<name>A0A318SF87_9DEIO</name>
<evidence type="ECO:0000313" key="3">
    <source>
        <dbReference type="Proteomes" id="UP000248326"/>
    </source>
</evidence>
<dbReference type="OrthoDB" id="9097160at2"/>
<evidence type="ECO:0000256" key="1">
    <source>
        <dbReference type="SAM" id="Phobius"/>
    </source>
</evidence>
<protein>
    <submittedName>
        <fullName evidence="2">Transporter family-2 protein</fullName>
    </submittedName>
</protein>
<dbReference type="Pfam" id="PF04657">
    <property type="entry name" value="DMT_YdcZ"/>
    <property type="match status" value="1"/>
</dbReference>
<dbReference type="Proteomes" id="UP000248326">
    <property type="component" value="Unassembled WGS sequence"/>
</dbReference>
<sequence>MVWLFVLLAVTAGTLAPVQTAVNARLGVSLGNPAFAAFTNFAVGGAALLVYLLIVRPPLPTFARLTELPVGGWVGGLMGASFVFLNIVAAPRIGVALLSVLVIVGQLVAALVIDHFGLFGLPRHELNAGRVVGVLIVLVGVLIFRRF</sequence>
<gene>
    <name evidence="2" type="ORF">DES52_101261</name>
</gene>
<dbReference type="RefSeq" id="WP_110884948.1">
    <property type="nucleotide sequence ID" value="NZ_QJSX01000001.1"/>
</dbReference>
<dbReference type="PANTHER" id="PTHR34821">
    <property type="entry name" value="INNER MEMBRANE PROTEIN YDCZ"/>
    <property type="match status" value="1"/>
</dbReference>
<feature type="transmembrane region" description="Helical" evidence="1">
    <location>
        <begin position="125"/>
        <end position="144"/>
    </location>
</feature>
<keyword evidence="1" id="KW-0472">Membrane</keyword>
<dbReference type="GO" id="GO:0005886">
    <property type="term" value="C:plasma membrane"/>
    <property type="evidence" value="ECO:0007669"/>
    <property type="project" value="TreeGrafter"/>
</dbReference>
<dbReference type="EMBL" id="QJSX01000001">
    <property type="protein sequence ID" value="PYE56457.1"/>
    <property type="molecule type" value="Genomic_DNA"/>
</dbReference>
<dbReference type="AlphaFoldDB" id="A0A318SF87"/>
<reference evidence="2 3" key="1">
    <citation type="submission" date="2018-06" db="EMBL/GenBank/DDBJ databases">
        <title>Genomic Encyclopedia of Type Strains, Phase IV (KMG-IV): sequencing the most valuable type-strain genomes for metagenomic binning, comparative biology and taxonomic classification.</title>
        <authorList>
            <person name="Goeker M."/>
        </authorList>
    </citation>
    <scope>NUCLEOTIDE SEQUENCE [LARGE SCALE GENOMIC DNA]</scope>
    <source>
        <strain evidence="2 3">DSM 18048</strain>
    </source>
</reference>
<keyword evidence="1" id="KW-1133">Transmembrane helix</keyword>
<evidence type="ECO:0000313" key="2">
    <source>
        <dbReference type="EMBL" id="PYE56457.1"/>
    </source>
</evidence>